<sequence>LDAFVFGHIAPLIKAPLPSGQLQKHLNQLDNLCQFCNTILKNYFTDASAEKRMDC</sequence>
<accession>A0ABD0R4F5</accession>
<name>A0ABD0R4F5_CIRMR</name>
<dbReference type="Pfam" id="PF17171">
    <property type="entry name" value="GST_C_6"/>
    <property type="match status" value="1"/>
</dbReference>
<dbReference type="AlphaFoldDB" id="A0ABD0R4F5"/>
<evidence type="ECO:0000313" key="3">
    <source>
        <dbReference type="Proteomes" id="UP001529510"/>
    </source>
</evidence>
<evidence type="ECO:0000313" key="2">
    <source>
        <dbReference type="EMBL" id="KAL0192822.1"/>
    </source>
</evidence>
<feature type="non-terminal residue" evidence="2">
    <location>
        <position position="55"/>
    </location>
</feature>
<protein>
    <recommendedName>
        <fullName evidence="1">Metaxin glutathione S-transferase domain-containing protein</fullName>
    </recommendedName>
</protein>
<organism evidence="2 3">
    <name type="scientific">Cirrhinus mrigala</name>
    <name type="common">Mrigala</name>
    <dbReference type="NCBI Taxonomy" id="683832"/>
    <lineage>
        <taxon>Eukaryota</taxon>
        <taxon>Metazoa</taxon>
        <taxon>Chordata</taxon>
        <taxon>Craniata</taxon>
        <taxon>Vertebrata</taxon>
        <taxon>Euteleostomi</taxon>
        <taxon>Actinopterygii</taxon>
        <taxon>Neopterygii</taxon>
        <taxon>Teleostei</taxon>
        <taxon>Ostariophysi</taxon>
        <taxon>Cypriniformes</taxon>
        <taxon>Cyprinidae</taxon>
        <taxon>Labeoninae</taxon>
        <taxon>Labeonini</taxon>
        <taxon>Cirrhinus</taxon>
    </lineage>
</organism>
<feature type="domain" description="Metaxin glutathione S-transferase" evidence="1">
    <location>
        <begin position="1"/>
        <end position="39"/>
    </location>
</feature>
<comment type="caution">
    <text evidence="2">The sequence shown here is derived from an EMBL/GenBank/DDBJ whole genome shotgun (WGS) entry which is preliminary data.</text>
</comment>
<keyword evidence="3" id="KW-1185">Reference proteome</keyword>
<dbReference type="Proteomes" id="UP001529510">
    <property type="component" value="Unassembled WGS sequence"/>
</dbReference>
<proteinExistence type="predicted"/>
<evidence type="ECO:0000259" key="1">
    <source>
        <dbReference type="Pfam" id="PF17171"/>
    </source>
</evidence>
<reference evidence="2 3" key="1">
    <citation type="submission" date="2024-05" db="EMBL/GenBank/DDBJ databases">
        <title>Genome sequencing and assembly of Indian major carp, Cirrhinus mrigala (Hamilton, 1822).</title>
        <authorList>
            <person name="Mohindra V."/>
            <person name="Chowdhury L.M."/>
            <person name="Lal K."/>
            <person name="Jena J.K."/>
        </authorList>
    </citation>
    <scope>NUCLEOTIDE SEQUENCE [LARGE SCALE GENOMIC DNA]</scope>
    <source>
        <strain evidence="2">CM1030</strain>
        <tissue evidence="2">Blood</tissue>
    </source>
</reference>
<dbReference type="PANTHER" id="PTHR12289">
    <property type="entry name" value="METAXIN RELATED"/>
    <property type="match status" value="1"/>
</dbReference>
<feature type="non-terminal residue" evidence="2">
    <location>
        <position position="1"/>
    </location>
</feature>
<dbReference type="InterPro" id="IPR033468">
    <property type="entry name" value="Metaxin_GST"/>
</dbReference>
<dbReference type="InterPro" id="IPR050931">
    <property type="entry name" value="Mito_Protein_Transport_Metaxin"/>
</dbReference>
<dbReference type="EMBL" id="JAMKFB020000005">
    <property type="protein sequence ID" value="KAL0192822.1"/>
    <property type="molecule type" value="Genomic_DNA"/>
</dbReference>
<gene>
    <name evidence="2" type="ORF">M9458_011118</name>
</gene>
<dbReference type="PANTHER" id="PTHR12289:SF30">
    <property type="entry name" value="METAXIN-3"/>
    <property type="match status" value="1"/>
</dbReference>